<organism evidence="3 4">
    <name type="scientific">Saccharata proteae CBS 121410</name>
    <dbReference type="NCBI Taxonomy" id="1314787"/>
    <lineage>
        <taxon>Eukaryota</taxon>
        <taxon>Fungi</taxon>
        <taxon>Dikarya</taxon>
        <taxon>Ascomycota</taxon>
        <taxon>Pezizomycotina</taxon>
        <taxon>Dothideomycetes</taxon>
        <taxon>Dothideomycetes incertae sedis</taxon>
        <taxon>Botryosphaeriales</taxon>
        <taxon>Saccharataceae</taxon>
        <taxon>Saccharata</taxon>
    </lineage>
</organism>
<sequence>YCALSYCWGSSNTCTTTTKNLSARTTAIPLDEFSKTIKEAILLLRNIGIHYLWVDALCILQDSPADWAVEAAKMSQIYSGAMLTIAAENAQDSSEGLFQVSDQIPQVIPNPPPNQSQSKSPYWNSDESRPLSSRGWCLQENLLSARKIHVMLHDSIWSCYQKGISNSRKVLRRGTRTGLFTTQAELRFRNALRLNTDQDYVFRGSIFEIFRNWAGWVGDYTRRSFTYESDRLMALDGICTSLEKAFGGTFVAGMWTGQFLAHSLLWHPDQRAKESWPSPQPEVPSWSWVS</sequence>
<dbReference type="AlphaFoldDB" id="A0A9P4LXF7"/>
<proteinExistence type="predicted"/>
<evidence type="ECO:0000313" key="3">
    <source>
        <dbReference type="EMBL" id="KAF2084943.1"/>
    </source>
</evidence>
<dbReference type="Proteomes" id="UP000799776">
    <property type="component" value="Unassembled WGS sequence"/>
</dbReference>
<protein>
    <submittedName>
        <fullName evidence="3">HET-domain-containing protein</fullName>
    </submittedName>
</protein>
<reference evidence="3" key="1">
    <citation type="journal article" date="2020" name="Stud. Mycol.">
        <title>101 Dothideomycetes genomes: a test case for predicting lifestyles and emergence of pathogens.</title>
        <authorList>
            <person name="Haridas S."/>
            <person name="Albert R."/>
            <person name="Binder M."/>
            <person name="Bloem J."/>
            <person name="Labutti K."/>
            <person name="Salamov A."/>
            <person name="Andreopoulos B."/>
            <person name="Baker S."/>
            <person name="Barry K."/>
            <person name="Bills G."/>
            <person name="Bluhm B."/>
            <person name="Cannon C."/>
            <person name="Castanera R."/>
            <person name="Culley D."/>
            <person name="Daum C."/>
            <person name="Ezra D."/>
            <person name="Gonzalez J."/>
            <person name="Henrissat B."/>
            <person name="Kuo A."/>
            <person name="Liang C."/>
            <person name="Lipzen A."/>
            <person name="Lutzoni F."/>
            <person name="Magnuson J."/>
            <person name="Mondo S."/>
            <person name="Nolan M."/>
            <person name="Ohm R."/>
            <person name="Pangilinan J."/>
            <person name="Park H.-J."/>
            <person name="Ramirez L."/>
            <person name="Alfaro M."/>
            <person name="Sun H."/>
            <person name="Tritt A."/>
            <person name="Yoshinaga Y."/>
            <person name="Zwiers L.-H."/>
            <person name="Turgeon B."/>
            <person name="Goodwin S."/>
            <person name="Spatafora J."/>
            <person name="Crous P."/>
            <person name="Grigoriev I."/>
        </authorList>
    </citation>
    <scope>NUCLEOTIDE SEQUENCE</scope>
    <source>
        <strain evidence="3">CBS 121410</strain>
    </source>
</reference>
<evidence type="ECO:0000256" key="1">
    <source>
        <dbReference type="SAM" id="MobiDB-lite"/>
    </source>
</evidence>
<dbReference type="Pfam" id="PF06985">
    <property type="entry name" value="HET"/>
    <property type="match status" value="1"/>
</dbReference>
<feature type="domain" description="Heterokaryon incompatibility" evidence="2">
    <location>
        <begin position="1"/>
        <end position="140"/>
    </location>
</feature>
<comment type="caution">
    <text evidence="3">The sequence shown here is derived from an EMBL/GenBank/DDBJ whole genome shotgun (WGS) entry which is preliminary data.</text>
</comment>
<feature type="non-terminal residue" evidence="3">
    <location>
        <position position="1"/>
    </location>
</feature>
<dbReference type="InterPro" id="IPR010730">
    <property type="entry name" value="HET"/>
</dbReference>
<name>A0A9P4LXF7_9PEZI</name>
<dbReference type="OrthoDB" id="2958217at2759"/>
<dbReference type="PANTHER" id="PTHR33112">
    <property type="entry name" value="DOMAIN PROTEIN, PUTATIVE-RELATED"/>
    <property type="match status" value="1"/>
</dbReference>
<feature type="non-terminal residue" evidence="3">
    <location>
        <position position="290"/>
    </location>
</feature>
<dbReference type="PANTHER" id="PTHR33112:SF16">
    <property type="entry name" value="HETEROKARYON INCOMPATIBILITY DOMAIN-CONTAINING PROTEIN"/>
    <property type="match status" value="1"/>
</dbReference>
<gene>
    <name evidence="3" type="ORF">K490DRAFT_23037</name>
</gene>
<feature type="region of interest" description="Disordered" evidence="1">
    <location>
        <begin position="104"/>
        <end position="127"/>
    </location>
</feature>
<dbReference type="EMBL" id="ML978735">
    <property type="protein sequence ID" value="KAF2084943.1"/>
    <property type="molecule type" value="Genomic_DNA"/>
</dbReference>
<evidence type="ECO:0000259" key="2">
    <source>
        <dbReference type="Pfam" id="PF06985"/>
    </source>
</evidence>
<evidence type="ECO:0000313" key="4">
    <source>
        <dbReference type="Proteomes" id="UP000799776"/>
    </source>
</evidence>
<accession>A0A9P4LXF7</accession>
<keyword evidence="4" id="KW-1185">Reference proteome</keyword>